<name>A0ABS1QDL3_9FLAO</name>
<comment type="caution">
    <text evidence="1">The sequence shown here is derived from an EMBL/GenBank/DDBJ whole genome shotgun (WGS) entry which is preliminary data.</text>
</comment>
<organism evidence="1 2">
    <name type="scientific">Chryseobacterium endalhagicum</name>
    <dbReference type="NCBI Taxonomy" id="2797638"/>
    <lineage>
        <taxon>Bacteria</taxon>
        <taxon>Pseudomonadati</taxon>
        <taxon>Bacteroidota</taxon>
        <taxon>Flavobacteriia</taxon>
        <taxon>Flavobacteriales</taxon>
        <taxon>Weeksellaceae</taxon>
        <taxon>Chryseobacterium group</taxon>
        <taxon>Chryseobacterium</taxon>
    </lineage>
</organism>
<dbReference type="Proteomes" id="UP000661696">
    <property type="component" value="Unassembled WGS sequence"/>
</dbReference>
<evidence type="ECO:0000313" key="1">
    <source>
        <dbReference type="EMBL" id="MBL1220698.1"/>
    </source>
</evidence>
<keyword evidence="2" id="KW-1185">Reference proteome</keyword>
<reference evidence="1 2" key="1">
    <citation type="submission" date="2020-12" db="EMBL/GenBank/DDBJ databases">
        <title>Chryseobacterium endoalhailicus sp. nov., isolated from seed of leguminous plant.</title>
        <authorList>
            <person name="Zhang X."/>
        </authorList>
    </citation>
    <scope>NUCLEOTIDE SEQUENCE [LARGE SCALE GENOMIC DNA]</scope>
    <source>
        <strain evidence="1 2">L7</strain>
    </source>
</reference>
<protein>
    <submittedName>
        <fullName evidence="1">Uncharacterized protein</fullName>
    </submittedName>
</protein>
<evidence type="ECO:0000313" key="2">
    <source>
        <dbReference type="Proteomes" id="UP000661696"/>
    </source>
</evidence>
<sequence length="352" mass="40665">MKTKESLTILSPIKKLFYEISNKEYCITVRRVYLHHSIFIALISVLSLGCQKNLDEITEQPLQQDHQLYMHKSTDSDPKKMLKFETLADYENFFDNPEFANQKIETTDYSPLRNTIDEINYLIDLQSPDLETNPKMEDAIYAEYGLLLDILNQKKLVELGNYIVRVDLANDKIYTISKTTPDAINIILNNPTDESVITSHDPNTELVSYLFNFIGCKDRWANKRQKRLDSSNDGVYCTRNRKTKKELTYQSAGIYFSIVGEAKGQKRALIWFSDNTQYPDISYFSYTFKKRCGSSEYWGGDPDSWGNSLAWSHDGNKATFRPYQSTYALKEYNVYADIVGCGGTHTLHIEDH</sequence>
<gene>
    <name evidence="1" type="ORF">JET18_07600</name>
</gene>
<accession>A0ABS1QDL3</accession>
<dbReference type="EMBL" id="JAELVM010000001">
    <property type="protein sequence ID" value="MBL1220698.1"/>
    <property type="molecule type" value="Genomic_DNA"/>
</dbReference>
<dbReference type="RefSeq" id="WP_202090013.1">
    <property type="nucleotide sequence ID" value="NZ_JAELVM010000001.1"/>
</dbReference>
<proteinExistence type="predicted"/>